<keyword evidence="2 4" id="KW-1133">Transmembrane helix</keyword>
<dbReference type="GO" id="GO:0005886">
    <property type="term" value="C:plasma membrane"/>
    <property type="evidence" value="ECO:0007669"/>
    <property type="project" value="TreeGrafter"/>
</dbReference>
<dbReference type="Gene3D" id="1.20.1250.20">
    <property type="entry name" value="MFS general substrate transporter like domains"/>
    <property type="match status" value="1"/>
</dbReference>
<feature type="transmembrane region" description="Helical" evidence="4">
    <location>
        <begin position="140"/>
        <end position="162"/>
    </location>
</feature>
<keyword evidence="7" id="KW-1185">Reference proteome</keyword>
<organism evidence="6 7">
    <name type="scientific">Usitatibacter rugosus</name>
    <dbReference type="NCBI Taxonomy" id="2732067"/>
    <lineage>
        <taxon>Bacteria</taxon>
        <taxon>Pseudomonadati</taxon>
        <taxon>Pseudomonadota</taxon>
        <taxon>Betaproteobacteria</taxon>
        <taxon>Nitrosomonadales</taxon>
        <taxon>Usitatibacteraceae</taxon>
        <taxon>Usitatibacter</taxon>
    </lineage>
</organism>
<name>A0A6M4GY58_9PROT</name>
<evidence type="ECO:0000256" key="2">
    <source>
        <dbReference type="ARBA" id="ARBA00022989"/>
    </source>
</evidence>
<dbReference type="InterPro" id="IPR011701">
    <property type="entry name" value="MFS"/>
</dbReference>
<dbReference type="InterPro" id="IPR036259">
    <property type="entry name" value="MFS_trans_sf"/>
</dbReference>
<dbReference type="AlphaFoldDB" id="A0A6M4GY58"/>
<dbReference type="GO" id="GO:0022857">
    <property type="term" value="F:transmembrane transporter activity"/>
    <property type="evidence" value="ECO:0007669"/>
    <property type="project" value="InterPro"/>
</dbReference>
<dbReference type="KEGG" id="uru:DSM104443_02398"/>
<dbReference type="InterPro" id="IPR020846">
    <property type="entry name" value="MFS_dom"/>
</dbReference>
<dbReference type="EMBL" id="CP053069">
    <property type="protein sequence ID" value="QJR11323.1"/>
    <property type="molecule type" value="Genomic_DNA"/>
</dbReference>
<gene>
    <name evidence="6" type="ORF">DSM104443_02398</name>
</gene>
<dbReference type="Pfam" id="PF07690">
    <property type="entry name" value="MFS_1"/>
    <property type="match status" value="1"/>
</dbReference>
<keyword evidence="3 4" id="KW-0472">Membrane</keyword>
<dbReference type="RefSeq" id="WP_212756640.1">
    <property type="nucleotide sequence ID" value="NZ_CP053069.1"/>
</dbReference>
<feature type="transmembrane region" description="Helical" evidence="4">
    <location>
        <begin position="78"/>
        <end position="99"/>
    </location>
</feature>
<protein>
    <recommendedName>
        <fullName evidence="5">Major facilitator superfamily (MFS) profile domain-containing protein</fullName>
    </recommendedName>
</protein>
<feature type="transmembrane region" description="Helical" evidence="4">
    <location>
        <begin position="349"/>
        <end position="368"/>
    </location>
</feature>
<evidence type="ECO:0000313" key="6">
    <source>
        <dbReference type="EMBL" id="QJR11323.1"/>
    </source>
</evidence>
<evidence type="ECO:0000313" key="7">
    <source>
        <dbReference type="Proteomes" id="UP000501534"/>
    </source>
</evidence>
<accession>A0A6M4GY58</accession>
<dbReference type="PANTHER" id="PTHR43129:SF1">
    <property type="entry name" value="FOSMIDOMYCIN RESISTANCE PROTEIN"/>
    <property type="match status" value="1"/>
</dbReference>
<dbReference type="PANTHER" id="PTHR43129">
    <property type="entry name" value="FOSMIDOMYCIN RESISTANCE PROTEIN"/>
    <property type="match status" value="1"/>
</dbReference>
<feature type="transmembrane region" description="Helical" evidence="4">
    <location>
        <begin position="287"/>
        <end position="305"/>
    </location>
</feature>
<sequence>MSTASLPTTLRQDATVISLVGYVHGTSHFYHFMFPSLFPWLMADFGLNFTQVGLTMTVFFVVSGIGQALSGFIVDRYGALRVLYGGIGLFIVSGLLLAASTSMAMLLGAAFLAGLGNSVFHPVDFTLLNRRVSTPRLGHAFSVHGLSGNLGWAMAPVLLTTIASAWNWRAAGVTAALVGVLALIVAFLNRRTLDDARVAAEPDGKKSGGTFDFLAAPTVWLCFAFFFIVTLAFGALQNYSTPVFTNVYHVSIPMAASALTAYLLASAAGTATGGFFAAKGDGQDRRVAIALSVAAVAAGLIASAVLPAVALPVLMAVMGFGVGFSGPSRDILVRRAATSTFGQRAFGRVYGFTYSGLDVGFAVAPLVFGPMMDAGQYTHVLWGAAALQLLAITTALTVGAKSRK</sequence>
<keyword evidence="1 4" id="KW-0812">Transmembrane</keyword>
<evidence type="ECO:0000256" key="3">
    <source>
        <dbReference type="ARBA" id="ARBA00023136"/>
    </source>
</evidence>
<feature type="transmembrane region" description="Helical" evidence="4">
    <location>
        <begin position="380"/>
        <end position="400"/>
    </location>
</feature>
<feature type="domain" description="Major facilitator superfamily (MFS) profile" evidence="5">
    <location>
        <begin position="13"/>
        <end position="403"/>
    </location>
</feature>
<feature type="transmembrane region" description="Helical" evidence="4">
    <location>
        <begin position="311"/>
        <end position="328"/>
    </location>
</feature>
<feature type="transmembrane region" description="Helical" evidence="4">
    <location>
        <begin position="213"/>
        <end position="236"/>
    </location>
</feature>
<dbReference type="SUPFAM" id="SSF103473">
    <property type="entry name" value="MFS general substrate transporter"/>
    <property type="match status" value="1"/>
</dbReference>
<proteinExistence type="predicted"/>
<dbReference type="PROSITE" id="PS50850">
    <property type="entry name" value="MFS"/>
    <property type="match status" value="1"/>
</dbReference>
<evidence type="ECO:0000256" key="1">
    <source>
        <dbReference type="ARBA" id="ARBA00022692"/>
    </source>
</evidence>
<feature type="transmembrane region" description="Helical" evidence="4">
    <location>
        <begin position="45"/>
        <end position="66"/>
    </location>
</feature>
<evidence type="ECO:0000256" key="4">
    <source>
        <dbReference type="SAM" id="Phobius"/>
    </source>
</evidence>
<evidence type="ECO:0000259" key="5">
    <source>
        <dbReference type="PROSITE" id="PS50850"/>
    </source>
</evidence>
<reference evidence="6 7" key="1">
    <citation type="submission" date="2020-04" db="EMBL/GenBank/DDBJ databases">
        <title>Usitatibacter rugosus gen. nov., sp. nov. and Usitatibacter palustris sp. nov., novel members of Usitatibacteraceae fam. nov. within the order Nitrosomonadales isolated from soil.</title>
        <authorList>
            <person name="Huber K.J."/>
            <person name="Neumann-Schaal M."/>
            <person name="Geppert A."/>
            <person name="Luckner M."/>
            <person name="Wanner G."/>
            <person name="Overmann J."/>
        </authorList>
    </citation>
    <scope>NUCLEOTIDE SEQUENCE [LARGE SCALE GENOMIC DNA]</scope>
    <source>
        <strain evidence="6 7">0125_3</strain>
    </source>
</reference>
<feature type="transmembrane region" description="Helical" evidence="4">
    <location>
        <begin position="256"/>
        <end position="278"/>
    </location>
</feature>
<feature type="transmembrane region" description="Helical" evidence="4">
    <location>
        <begin position="168"/>
        <end position="188"/>
    </location>
</feature>
<feature type="transmembrane region" description="Helical" evidence="4">
    <location>
        <begin position="105"/>
        <end position="128"/>
    </location>
</feature>
<dbReference type="Proteomes" id="UP000501534">
    <property type="component" value="Chromosome"/>
</dbReference>